<sequence>MVVSYTIFDCFKSLLRVDIKWTTPKAEGSFGDARGDMIISHYFITISSSSIVYEWFIKLETSYPYENYLDRKELSAIIEVVELDLHMHGFEIFNLVISYAFDSLWPIHLKATGRIKFQGKVVNPAAEISKILAGDVSISGLKFNQSLLALHLAGQVNVSPACIKVDESVAVEVVGPLQSITEDNMFGTRVSFSLLKGQLRVTACYEPFQYANLILAAPL</sequence>
<dbReference type="AlphaFoldDB" id="A0AAD8KRW8"/>
<accession>A0AAD8KRW8</accession>
<evidence type="ECO:0000313" key="1">
    <source>
        <dbReference type="EMBL" id="KAK1427888.1"/>
    </source>
</evidence>
<dbReference type="PANTHER" id="PTHR34457">
    <property type="entry name" value="EMBRYO DEFECTIVE 2410"/>
    <property type="match status" value="1"/>
</dbReference>
<dbReference type="InterPro" id="IPR053022">
    <property type="entry name" value="Chloroplast_translocon_comp"/>
</dbReference>
<organism evidence="1 2">
    <name type="scientific">Tagetes erecta</name>
    <name type="common">African marigold</name>
    <dbReference type="NCBI Taxonomy" id="13708"/>
    <lineage>
        <taxon>Eukaryota</taxon>
        <taxon>Viridiplantae</taxon>
        <taxon>Streptophyta</taxon>
        <taxon>Embryophyta</taxon>
        <taxon>Tracheophyta</taxon>
        <taxon>Spermatophyta</taxon>
        <taxon>Magnoliopsida</taxon>
        <taxon>eudicotyledons</taxon>
        <taxon>Gunneridae</taxon>
        <taxon>Pentapetalae</taxon>
        <taxon>asterids</taxon>
        <taxon>campanulids</taxon>
        <taxon>Asterales</taxon>
        <taxon>Asteraceae</taxon>
        <taxon>Asteroideae</taxon>
        <taxon>Heliantheae alliance</taxon>
        <taxon>Tageteae</taxon>
        <taxon>Tagetes</taxon>
    </lineage>
</organism>
<reference evidence="1" key="1">
    <citation type="journal article" date="2023" name="bioRxiv">
        <title>Improved chromosome-level genome assembly for marigold (Tagetes erecta).</title>
        <authorList>
            <person name="Jiang F."/>
            <person name="Yuan L."/>
            <person name="Wang S."/>
            <person name="Wang H."/>
            <person name="Xu D."/>
            <person name="Wang A."/>
            <person name="Fan W."/>
        </authorList>
    </citation>
    <scope>NUCLEOTIDE SEQUENCE</scope>
    <source>
        <strain evidence="1">WSJ</strain>
        <tissue evidence="1">Leaf</tissue>
    </source>
</reference>
<keyword evidence="2" id="KW-1185">Reference proteome</keyword>
<dbReference type="PANTHER" id="PTHR34457:SF3">
    <property type="entry name" value="PROTEIN TIC236, CHLOROPLASTIC"/>
    <property type="match status" value="1"/>
</dbReference>
<gene>
    <name evidence="1" type="ORF">QVD17_16608</name>
</gene>
<dbReference type="EMBL" id="JAUHHV010000004">
    <property type="protein sequence ID" value="KAK1427888.1"/>
    <property type="molecule type" value="Genomic_DNA"/>
</dbReference>
<proteinExistence type="predicted"/>
<name>A0AAD8KRW8_TARER</name>
<evidence type="ECO:0000313" key="2">
    <source>
        <dbReference type="Proteomes" id="UP001229421"/>
    </source>
</evidence>
<protein>
    <submittedName>
        <fullName evidence="1">Uncharacterized protein</fullName>
    </submittedName>
</protein>
<dbReference type="Proteomes" id="UP001229421">
    <property type="component" value="Unassembled WGS sequence"/>
</dbReference>
<comment type="caution">
    <text evidence="1">The sequence shown here is derived from an EMBL/GenBank/DDBJ whole genome shotgun (WGS) entry which is preliminary data.</text>
</comment>